<feature type="compositionally biased region" description="Polar residues" evidence="10">
    <location>
        <begin position="408"/>
        <end position="433"/>
    </location>
</feature>
<feature type="transmembrane region" description="Helical" evidence="9">
    <location>
        <begin position="1024"/>
        <end position="1048"/>
    </location>
</feature>
<organism evidence="13 14">
    <name type="scientific">Clavelina lepadiformis</name>
    <name type="common">Light-bulb sea squirt</name>
    <name type="synonym">Ascidia lepadiformis</name>
    <dbReference type="NCBI Taxonomy" id="159417"/>
    <lineage>
        <taxon>Eukaryota</taxon>
        <taxon>Metazoa</taxon>
        <taxon>Chordata</taxon>
        <taxon>Tunicata</taxon>
        <taxon>Ascidiacea</taxon>
        <taxon>Aplousobranchia</taxon>
        <taxon>Clavelinidae</taxon>
        <taxon>Clavelina</taxon>
    </lineage>
</organism>
<dbReference type="PANTHER" id="PTHR11453:SF36">
    <property type="entry name" value="ANION EXCHANGE PROTEIN"/>
    <property type="match status" value="1"/>
</dbReference>
<feature type="transmembrane region" description="Helical" evidence="9">
    <location>
        <begin position="1179"/>
        <end position="1197"/>
    </location>
</feature>
<evidence type="ECO:0000256" key="2">
    <source>
        <dbReference type="ARBA" id="ARBA00010993"/>
    </source>
</evidence>
<feature type="transmembrane region" description="Helical" evidence="9">
    <location>
        <begin position="646"/>
        <end position="667"/>
    </location>
</feature>
<evidence type="ECO:0000256" key="4">
    <source>
        <dbReference type="ARBA" id="ARBA00022475"/>
    </source>
</evidence>
<feature type="compositionally biased region" description="Basic and acidic residues" evidence="10">
    <location>
        <begin position="598"/>
        <end position="608"/>
    </location>
</feature>
<evidence type="ECO:0000256" key="9">
    <source>
        <dbReference type="RuleBase" id="RU362035"/>
    </source>
</evidence>
<comment type="subcellular location">
    <subcellularLocation>
        <location evidence="1">Basolateral cell membrane</location>
        <topology evidence="1">Multi-pass membrane protein</topology>
    </subcellularLocation>
    <subcellularLocation>
        <location evidence="9">Membrane</location>
        <topology evidence="9">Multi-pass membrane protein</topology>
    </subcellularLocation>
</comment>
<keyword evidence="7 9" id="KW-0406">Ion transport</keyword>
<evidence type="ECO:0000259" key="11">
    <source>
        <dbReference type="Pfam" id="PF00955"/>
    </source>
</evidence>
<evidence type="ECO:0000259" key="12">
    <source>
        <dbReference type="Pfam" id="PF07565"/>
    </source>
</evidence>
<evidence type="ECO:0000256" key="8">
    <source>
        <dbReference type="ARBA" id="ARBA00023136"/>
    </source>
</evidence>
<evidence type="ECO:0000256" key="7">
    <source>
        <dbReference type="ARBA" id="ARBA00023065"/>
    </source>
</evidence>
<evidence type="ECO:0000256" key="3">
    <source>
        <dbReference type="ARBA" id="ARBA00022448"/>
    </source>
</evidence>
<feature type="transmembrane region" description="Helical" evidence="9">
    <location>
        <begin position="1084"/>
        <end position="1104"/>
    </location>
</feature>
<dbReference type="SUPFAM" id="SSF55804">
    <property type="entry name" value="Phoshotransferase/anion transport protein"/>
    <property type="match status" value="1"/>
</dbReference>
<feature type="compositionally biased region" description="Basic residues" evidence="10">
    <location>
        <begin position="208"/>
        <end position="229"/>
    </location>
</feature>
<keyword evidence="14" id="KW-1185">Reference proteome</keyword>
<feature type="transmembrane region" description="Helical" evidence="9">
    <location>
        <begin position="1156"/>
        <end position="1173"/>
    </location>
</feature>
<dbReference type="InterPro" id="IPR011531">
    <property type="entry name" value="HCO3_transpt-like_TM_dom"/>
</dbReference>
<reference evidence="13 14" key="1">
    <citation type="submission" date="2024-02" db="EMBL/GenBank/DDBJ databases">
        <authorList>
            <person name="Daric V."/>
            <person name="Darras S."/>
        </authorList>
    </citation>
    <scope>NUCLEOTIDE SEQUENCE [LARGE SCALE GENOMIC DNA]</scope>
</reference>
<feature type="transmembrane region" description="Helical" evidence="9">
    <location>
        <begin position="674"/>
        <end position="694"/>
    </location>
</feature>
<feature type="region of interest" description="Disordered" evidence="10">
    <location>
        <begin position="153"/>
        <end position="172"/>
    </location>
</feature>
<evidence type="ECO:0000256" key="10">
    <source>
        <dbReference type="SAM" id="MobiDB-lite"/>
    </source>
</evidence>
<accession>A0ABP0F1S8</accession>
<feature type="domain" description="Band 3 cytoplasmic" evidence="12">
    <location>
        <begin position="273"/>
        <end position="568"/>
    </location>
</feature>
<dbReference type="PANTHER" id="PTHR11453">
    <property type="entry name" value="ANION EXCHANGE PROTEIN"/>
    <property type="match status" value="1"/>
</dbReference>
<keyword evidence="8 9" id="KW-0472">Membrane</keyword>
<feature type="transmembrane region" description="Helical" evidence="9">
    <location>
        <begin position="897"/>
        <end position="918"/>
    </location>
</feature>
<evidence type="ECO:0000256" key="6">
    <source>
        <dbReference type="ARBA" id="ARBA00022989"/>
    </source>
</evidence>
<feature type="region of interest" description="Disordered" evidence="10">
    <location>
        <begin position="1301"/>
        <end position="1338"/>
    </location>
</feature>
<dbReference type="Gene3D" id="3.40.930.10">
    <property type="entry name" value="Mannitol-specific EII, Chain A"/>
    <property type="match status" value="1"/>
</dbReference>
<dbReference type="InterPro" id="IPR003024">
    <property type="entry name" value="Na/HCO3_transpt"/>
</dbReference>
<dbReference type="Proteomes" id="UP001642483">
    <property type="component" value="Unassembled WGS sequence"/>
</dbReference>
<feature type="compositionally biased region" description="Polar residues" evidence="10">
    <location>
        <begin position="1321"/>
        <end position="1330"/>
    </location>
</feature>
<evidence type="ECO:0000256" key="5">
    <source>
        <dbReference type="ARBA" id="ARBA00022692"/>
    </source>
</evidence>
<feature type="transmembrane region" description="Helical" evidence="9">
    <location>
        <begin position="983"/>
        <end position="1003"/>
    </location>
</feature>
<evidence type="ECO:0000256" key="1">
    <source>
        <dbReference type="ARBA" id="ARBA00004554"/>
    </source>
</evidence>
<dbReference type="InterPro" id="IPR016152">
    <property type="entry name" value="PTrfase/Anion_transptr"/>
</dbReference>
<keyword evidence="5 9" id="KW-0812">Transmembrane</keyword>
<dbReference type="EMBL" id="CAWYQH010000002">
    <property type="protein sequence ID" value="CAK8673673.1"/>
    <property type="molecule type" value="Genomic_DNA"/>
</dbReference>
<proteinExistence type="inferred from homology"/>
<dbReference type="Gene3D" id="1.10.287.570">
    <property type="entry name" value="Helical hairpin bin"/>
    <property type="match status" value="1"/>
</dbReference>
<feature type="transmembrane region" description="Helical" evidence="9">
    <location>
        <begin position="731"/>
        <end position="756"/>
    </location>
</feature>
<gene>
    <name evidence="13" type="ORF">CVLEPA_LOCUS3438</name>
</gene>
<feature type="region of interest" description="Disordered" evidence="10">
    <location>
        <begin position="105"/>
        <end position="146"/>
    </location>
</feature>
<protein>
    <recommendedName>
        <fullName evidence="9">Anion exchange protein</fullName>
    </recommendedName>
</protein>
<feature type="domain" description="Bicarbonate transporter-like transmembrane" evidence="11">
    <location>
        <begin position="617"/>
        <end position="1214"/>
    </location>
</feature>
<dbReference type="PRINTS" id="PR01232">
    <property type="entry name" value="NAHCO3TRSPRT"/>
</dbReference>
<dbReference type="Pfam" id="PF07565">
    <property type="entry name" value="Band_3_cyto"/>
    <property type="match status" value="1"/>
</dbReference>
<sequence length="1352" mass="152027">MDEEDIGLSMDHKIVTVADVSPTCEKDRHENYRSIDNVFDKTEDALESKPTSILKSPRSPIRRYPVFYVSKDYDCVITSAPENVPEIETDAERFQRQTLFAGYVNRSYNPDQDESTTLRNRKRKKNSAQSKKPKEKNRSKRLSISSAGKNLISLGQGWRTRTSSVGSPWRMDNETQPILDHGQSSMAQIEDALDQHRNVYVGMPLGSNKHKHHKHHKRKSEHRKSSRKYSRPEEVEDEDDAIILPPNQQVQFILGTEHDGLECLEKHSPGTPRLFTEMEQLKEEDGEVFWRETARWLKFEECVEEGGDRWSKPHVATLSLHSLFELRSCIMNGVVQLDMAAQELTQIADLVLDQMVQQGQLPHDDDLRDKLRAALLSNHEHQGERRKGIPAIKSVADFVGGRKDTSSDLRSQGLNSTSSTRGSIARTKSSTGASNGGMENHNSFSDNDKKNKIPYFMKKIPTGAEASNVLIGEVDFLEQRIIAFVRLEESVNLGRLTEVPIPTRFLFILLGPTGNYKQYHEIGRSIATLMADEVFHEVAYKAKTRKDLLAGIDEFLDQVTVLPPGEWDASTRIQPPKDLPGNQKKRLSTKKHGSPAFSEKELPEEHGVSPELQRTGRLFGGLLNDIKRKAPFYASDFKDCLSIQCVASFIFLYFAILTPIVTFGGLLGDATHNYLGTMESILGGAIAGTTYHMFCGQPLTIIGSTGPILVFESIMFDLCESLELHYISFRFWVGVWTGIICLLLVAFDASSLISYVTRYTEESFSALISIIFIYEAFKKLAHEGDKLKIWYGWEPDNITFYSCQCLPPDLSSHNISNVNITDMKHISREEAASSHEGGHHGKLFKTGNESYVCAYANNVTEVESIDYIPWTNLSKHQCVSEFCGNLDGASCLFTPDAVFMSVILFFGTFAISMALKSLKTSRYFPNKVRSIISDFAVTIGIITMVLFDLFMDIRTPKLSVPTSFRPTRDDRKWFIDPFEGGNAWWSAILAILPALLATILIFMDQQITAVIVNRRENKLKKGCGYHLDLFIVSVMLIICSVFGLPWFVAATVLSITHVNSLRMETETSAPGEIPKFLGVREQRVTGVMIFLMIGLSVFITPILAKIPMPVLYGVFLYMGVSSLRGVQFIDRLKLFFMPAKHQPDFIYLRHVPLPKVHLFTIFQVLGLAVLWAIKSNPPVSIIFPIMVAALVGIRKLFDFVFTQHDLMWLDDLMPESTKKRKEDARKKKEAEAASAITAEEVSIRGTGTVNVPLEDGKVLQIPVSELKYNPDDPSNINISNEMSRTAIWKTLASNEIRNNSYSDLRRRPGSKRSTDVVESHVNGNGSSAHKQNGDPVPSYEVAVKIQDDETGV</sequence>
<dbReference type="NCBIfam" id="TIGR00834">
    <property type="entry name" value="ae"/>
    <property type="match status" value="1"/>
</dbReference>
<comment type="similarity">
    <text evidence="2 9">Belongs to the anion exchanger (TC 2.A.31) family.</text>
</comment>
<name>A0ABP0F1S8_CLALP</name>
<keyword evidence="3 9" id="KW-0813">Transport</keyword>
<evidence type="ECO:0000313" key="13">
    <source>
        <dbReference type="EMBL" id="CAK8673673.1"/>
    </source>
</evidence>
<feature type="compositionally biased region" description="Polar residues" evidence="10">
    <location>
        <begin position="106"/>
        <end position="118"/>
    </location>
</feature>
<feature type="region of interest" description="Disordered" evidence="10">
    <location>
        <begin position="204"/>
        <end position="240"/>
    </location>
</feature>
<feature type="compositionally biased region" description="Basic residues" evidence="10">
    <location>
        <begin position="119"/>
        <end position="141"/>
    </location>
</feature>
<dbReference type="InterPro" id="IPR013769">
    <property type="entry name" value="Band3_cytoplasmic_dom"/>
</dbReference>
<feature type="region of interest" description="Disordered" evidence="10">
    <location>
        <begin position="567"/>
        <end position="610"/>
    </location>
</feature>
<feature type="transmembrane region" description="Helical" evidence="9">
    <location>
        <begin position="930"/>
        <end position="951"/>
    </location>
</feature>
<dbReference type="Pfam" id="PF00955">
    <property type="entry name" value="HCO3_cotransp"/>
    <property type="match status" value="1"/>
</dbReference>
<comment type="caution">
    <text evidence="13">The sequence shown here is derived from an EMBL/GenBank/DDBJ whole genome shotgun (WGS) entry which is preliminary data.</text>
</comment>
<feature type="region of interest" description="Disordered" evidence="10">
    <location>
        <begin position="402"/>
        <end position="448"/>
    </location>
</feature>
<keyword evidence="4" id="KW-1003">Cell membrane</keyword>
<feature type="compositionally biased region" description="Basic residues" evidence="10">
    <location>
        <begin position="583"/>
        <end position="593"/>
    </location>
</feature>
<dbReference type="InterPro" id="IPR003020">
    <property type="entry name" value="HCO3_transpt_euk"/>
</dbReference>
<dbReference type="PRINTS" id="PR01231">
    <property type="entry name" value="HCO3TRNSPORT"/>
</dbReference>
<evidence type="ECO:0000313" key="14">
    <source>
        <dbReference type="Proteomes" id="UP001642483"/>
    </source>
</evidence>
<keyword evidence="6 9" id="KW-1133">Transmembrane helix</keyword>